<accession>A0A8K0RJN3</accession>
<keyword evidence="2" id="KW-1185">Reference proteome</keyword>
<name>A0A8K0RJN3_9HYPO</name>
<evidence type="ECO:0000313" key="2">
    <source>
        <dbReference type="Proteomes" id="UP000813427"/>
    </source>
</evidence>
<dbReference type="Proteomes" id="UP000813427">
    <property type="component" value="Unassembled WGS sequence"/>
</dbReference>
<reference evidence="1" key="1">
    <citation type="journal article" date="2021" name="Nat. Commun.">
        <title>Genetic determinants of endophytism in the Arabidopsis root mycobiome.</title>
        <authorList>
            <person name="Mesny F."/>
            <person name="Miyauchi S."/>
            <person name="Thiergart T."/>
            <person name="Pickel B."/>
            <person name="Atanasova L."/>
            <person name="Karlsson M."/>
            <person name="Huettel B."/>
            <person name="Barry K.W."/>
            <person name="Haridas S."/>
            <person name="Chen C."/>
            <person name="Bauer D."/>
            <person name="Andreopoulos W."/>
            <person name="Pangilinan J."/>
            <person name="LaButti K."/>
            <person name="Riley R."/>
            <person name="Lipzen A."/>
            <person name="Clum A."/>
            <person name="Drula E."/>
            <person name="Henrissat B."/>
            <person name="Kohler A."/>
            <person name="Grigoriev I.V."/>
            <person name="Martin F.M."/>
            <person name="Hacquard S."/>
        </authorList>
    </citation>
    <scope>NUCLEOTIDE SEQUENCE</scope>
    <source>
        <strain evidence="1">MPI-SDFR-AT-0068</strain>
    </source>
</reference>
<sequence length="121" mass="13640">MANLAAVHYTVDPSTNPGSWPPPAPEHGTAIIYRVNVIFINVHGDSNFRILQTGTNQHVHHAVMQVTKHIARGVYRIISMNVSDYSCVVVMTTEKSREELMFKNGFPWDRQSDPQPDVILK</sequence>
<dbReference type="AlphaFoldDB" id="A0A8K0RJN3"/>
<dbReference type="EMBL" id="JAGPXF010000008">
    <property type="protein sequence ID" value="KAH7232896.1"/>
    <property type="molecule type" value="Genomic_DNA"/>
</dbReference>
<evidence type="ECO:0000313" key="1">
    <source>
        <dbReference type="EMBL" id="KAH7232896.1"/>
    </source>
</evidence>
<organism evidence="1 2">
    <name type="scientific">Fusarium tricinctum</name>
    <dbReference type="NCBI Taxonomy" id="61284"/>
    <lineage>
        <taxon>Eukaryota</taxon>
        <taxon>Fungi</taxon>
        <taxon>Dikarya</taxon>
        <taxon>Ascomycota</taxon>
        <taxon>Pezizomycotina</taxon>
        <taxon>Sordariomycetes</taxon>
        <taxon>Hypocreomycetidae</taxon>
        <taxon>Hypocreales</taxon>
        <taxon>Nectriaceae</taxon>
        <taxon>Fusarium</taxon>
        <taxon>Fusarium tricinctum species complex</taxon>
    </lineage>
</organism>
<comment type="caution">
    <text evidence="1">The sequence shown here is derived from an EMBL/GenBank/DDBJ whole genome shotgun (WGS) entry which is preliminary data.</text>
</comment>
<dbReference type="OrthoDB" id="5214444at2759"/>
<gene>
    <name evidence="1" type="ORF">BKA59DRAFT_313333</name>
</gene>
<proteinExistence type="predicted"/>
<protein>
    <submittedName>
        <fullName evidence="1">Uncharacterized protein</fullName>
    </submittedName>
</protein>